<dbReference type="EMBL" id="NSNE01000006">
    <property type="protein sequence ID" value="RPM17132.1"/>
    <property type="molecule type" value="Genomic_DNA"/>
</dbReference>
<sequence>MSREDPQFKLRMTPELRAQAEQAAKASGRSLNAELVARLESSFIAENATDRLITAERARELAMMARSAIPDEIRKRAVESIYRAVRLGHSEAIASLSDLNLDGGIPDSELEELMTGVIQELESAGYKIKWDDVTALWIKF</sequence>
<dbReference type="InterPro" id="IPR005569">
    <property type="entry name" value="Arc_DNA-bd_dom"/>
</dbReference>
<protein>
    <submittedName>
        <fullName evidence="2">Arc family DNA-binding protein</fullName>
    </submittedName>
</protein>
<evidence type="ECO:0000313" key="3">
    <source>
        <dbReference type="Proteomes" id="UP000284767"/>
    </source>
</evidence>
<gene>
    <name evidence="2" type="ORF">IPC1295_12965</name>
</gene>
<reference evidence="2 3" key="1">
    <citation type="submission" date="2017-08" db="EMBL/GenBank/DDBJ databases">
        <authorList>
            <person name="Feschi L."/>
            <person name="Jeukens J."/>
            <person name="Emond-Rheault J.-G."/>
            <person name="Kukavica-Ibrulj I."/>
            <person name="Boyle B."/>
            <person name="Levesque R.C."/>
        </authorList>
    </citation>
    <scope>NUCLEOTIDE SEQUENCE [LARGE SCALE GENOMIC DNA]</scope>
    <source>
        <strain evidence="2 3">PA-W36</strain>
    </source>
</reference>
<accession>A0A7M2ZWY4</accession>
<dbReference type="InterPro" id="IPR013321">
    <property type="entry name" value="Arc_rbn_hlx_hlx"/>
</dbReference>
<dbReference type="Gene3D" id="1.10.1220.10">
    <property type="entry name" value="Met repressor-like"/>
    <property type="match status" value="1"/>
</dbReference>
<feature type="domain" description="Arc-like DNA binding" evidence="1">
    <location>
        <begin position="2"/>
        <end position="47"/>
    </location>
</feature>
<name>A0A7M2ZWY4_PSEAI</name>
<organism evidence="2 3">
    <name type="scientific">Pseudomonas aeruginosa</name>
    <dbReference type="NCBI Taxonomy" id="287"/>
    <lineage>
        <taxon>Bacteria</taxon>
        <taxon>Pseudomonadati</taxon>
        <taxon>Pseudomonadota</taxon>
        <taxon>Gammaproteobacteria</taxon>
        <taxon>Pseudomonadales</taxon>
        <taxon>Pseudomonadaceae</taxon>
        <taxon>Pseudomonas</taxon>
    </lineage>
</organism>
<comment type="caution">
    <text evidence="2">The sequence shown here is derived from an EMBL/GenBank/DDBJ whole genome shotgun (WGS) entry which is preliminary data.</text>
</comment>
<reference evidence="2 3" key="2">
    <citation type="submission" date="2019-01" db="EMBL/GenBank/DDBJ databases">
        <title>The Pseudomonas aeruginosa pan-genome provides new insights on its population structure, horizontal gene transfer and pathogenicity.</title>
        <authorList>
            <person name="Freschi L."/>
            <person name="Vincent A.T."/>
            <person name="Jeukens J."/>
            <person name="Emond-Rheault J.-G."/>
            <person name="Kukavica-Ibrulj I."/>
            <person name="Dupont M.-J."/>
            <person name="Charette S.J."/>
            <person name="Boyle B."/>
            <person name="Levesque R.C."/>
        </authorList>
    </citation>
    <scope>NUCLEOTIDE SEQUENCE [LARGE SCALE GENOMIC DNA]</scope>
    <source>
        <strain evidence="2 3">PA-W36</strain>
    </source>
</reference>
<dbReference type="SUPFAM" id="SSF47598">
    <property type="entry name" value="Ribbon-helix-helix"/>
    <property type="match status" value="1"/>
</dbReference>
<dbReference type="Proteomes" id="UP000284767">
    <property type="component" value="Unassembled WGS sequence"/>
</dbReference>
<dbReference type="GO" id="GO:0006355">
    <property type="term" value="P:regulation of DNA-templated transcription"/>
    <property type="evidence" value="ECO:0007669"/>
    <property type="project" value="InterPro"/>
</dbReference>
<dbReference type="Pfam" id="PF03869">
    <property type="entry name" value="Arc"/>
    <property type="match status" value="1"/>
</dbReference>
<dbReference type="AlphaFoldDB" id="A0A7M2ZWY4"/>
<proteinExistence type="predicted"/>
<evidence type="ECO:0000313" key="2">
    <source>
        <dbReference type="EMBL" id="RPM17132.1"/>
    </source>
</evidence>
<dbReference type="InterPro" id="IPR010985">
    <property type="entry name" value="Ribbon_hlx_hlx"/>
</dbReference>
<evidence type="ECO:0000259" key="1">
    <source>
        <dbReference type="Pfam" id="PF03869"/>
    </source>
</evidence>
<keyword evidence="2" id="KW-0238">DNA-binding</keyword>
<dbReference type="GO" id="GO:0003677">
    <property type="term" value="F:DNA binding"/>
    <property type="evidence" value="ECO:0007669"/>
    <property type="project" value="UniProtKB-KW"/>
</dbReference>